<dbReference type="Proteomes" id="UP000250043">
    <property type="component" value="Unassembled WGS sequence"/>
</dbReference>
<feature type="compositionally biased region" description="Low complexity" evidence="1">
    <location>
        <begin position="81"/>
        <end position="91"/>
    </location>
</feature>
<name>A0A8E2DQC8_9APHY</name>
<reference evidence="2 3" key="1">
    <citation type="submission" date="2016-07" db="EMBL/GenBank/DDBJ databases">
        <title>Draft genome of the white-rot fungus Obba rivulosa 3A-2.</title>
        <authorList>
            <consortium name="DOE Joint Genome Institute"/>
            <person name="Miettinen O."/>
            <person name="Riley R."/>
            <person name="Acob R."/>
            <person name="Barry K."/>
            <person name="Cullen D."/>
            <person name="De Vries R."/>
            <person name="Hainaut M."/>
            <person name="Hatakka A."/>
            <person name="Henrissat B."/>
            <person name="Hilden K."/>
            <person name="Kuo R."/>
            <person name="Labutti K."/>
            <person name="Lipzen A."/>
            <person name="Makela M.R."/>
            <person name="Sandor L."/>
            <person name="Spatafora J.W."/>
            <person name="Grigoriev I.V."/>
            <person name="Hibbett D.S."/>
        </authorList>
    </citation>
    <scope>NUCLEOTIDE SEQUENCE [LARGE SCALE GENOMIC DNA]</scope>
    <source>
        <strain evidence="2 3">3A-2</strain>
    </source>
</reference>
<feature type="compositionally biased region" description="Pro residues" evidence="1">
    <location>
        <begin position="71"/>
        <end position="80"/>
    </location>
</feature>
<feature type="region of interest" description="Disordered" evidence="1">
    <location>
        <begin position="65"/>
        <end position="91"/>
    </location>
</feature>
<evidence type="ECO:0000313" key="2">
    <source>
        <dbReference type="EMBL" id="OCH93868.1"/>
    </source>
</evidence>
<proteinExistence type="predicted"/>
<dbReference type="EMBL" id="KV722350">
    <property type="protein sequence ID" value="OCH93868.1"/>
    <property type="molecule type" value="Genomic_DNA"/>
</dbReference>
<keyword evidence="3" id="KW-1185">Reference proteome</keyword>
<organism evidence="2 3">
    <name type="scientific">Obba rivulosa</name>
    <dbReference type="NCBI Taxonomy" id="1052685"/>
    <lineage>
        <taxon>Eukaryota</taxon>
        <taxon>Fungi</taxon>
        <taxon>Dikarya</taxon>
        <taxon>Basidiomycota</taxon>
        <taxon>Agaricomycotina</taxon>
        <taxon>Agaricomycetes</taxon>
        <taxon>Polyporales</taxon>
        <taxon>Gelatoporiaceae</taxon>
        <taxon>Obba</taxon>
    </lineage>
</organism>
<accession>A0A8E2DQC8</accession>
<sequence length="91" mass="10104">MAWMPVAPPAPPPLMPRPPKEYVQETQEEDNRMRAQLEAIDQRPELVSTLQVDLGPKLAFTDMHLTRVGSPPVPPPPPVPTKVSVEPSTFE</sequence>
<dbReference type="AlphaFoldDB" id="A0A8E2DQC8"/>
<evidence type="ECO:0000256" key="1">
    <source>
        <dbReference type="SAM" id="MobiDB-lite"/>
    </source>
</evidence>
<protein>
    <submittedName>
        <fullName evidence="2">Uncharacterized protein</fullName>
    </submittedName>
</protein>
<evidence type="ECO:0000313" key="3">
    <source>
        <dbReference type="Proteomes" id="UP000250043"/>
    </source>
</evidence>
<gene>
    <name evidence="2" type="ORF">OBBRIDRAFT_789904</name>
</gene>